<dbReference type="InterPro" id="IPR001810">
    <property type="entry name" value="F-box_dom"/>
</dbReference>
<dbReference type="PROSITE" id="PS50181">
    <property type="entry name" value="FBOX"/>
    <property type="match status" value="1"/>
</dbReference>
<dbReference type="PANTHER" id="PTHR12874">
    <property type="entry name" value="F-BOX ONLY PROTEIN 48-RELATED"/>
    <property type="match status" value="1"/>
</dbReference>
<proteinExistence type="predicted"/>
<evidence type="ECO:0000313" key="3">
    <source>
        <dbReference type="Proteomes" id="UP000201566"/>
    </source>
</evidence>
<evidence type="ECO:0000259" key="1">
    <source>
        <dbReference type="PROSITE" id="PS50181"/>
    </source>
</evidence>
<dbReference type="RefSeq" id="YP_008319733.1">
    <property type="nucleotide sequence ID" value="NC_021858.1"/>
</dbReference>
<dbReference type="SMART" id="SM00256">
    <property type="entry name" value="FBOX"/>
    <property type="match status" value="1"/>
</dbReference>
<organism evidence="2 3">
    <name type="scientific">Pandoravirus dulcis</name>
    <dbReference type="NCBI Taxonomy" id="1349409"/>
    <lineage>
        <taxon>Viruses</taxon>
        <taxon>Pandoravirus</taxon>
    </lineage>
</organism>
<dbReference type="SUPFAM" id="SSF82185">
    <property type="entry name" value="Histone H3 K4-specific methyltransferase SET7/9 N-terminal domain"/>
    <property type="match status" value="1"/>
</dbReference>
<dbReference type="InterPro" id="IPR036047">
    <property type="entry name" value="F-box-like_dom_sf"/>
</dbReference>
<dbReference type="SUPFAM" id="SSF81383">
    <property type="entry name" value="F-box domain"/>
    <property type="match status" value="1"/>
</dbReference>
<dbReference type="PANTHER" id="PTHR12874:SF9">
    <property type="entry name" value="F-BOX ONLY PROTEIN 48"/>
    <property type="match status" value="1"/>
</dbReference>
<name>S4VYX5_9VIRU</name>
<dbReference type="GO" id="GO:0031146">
    <property type="term" value="P:SCF-dependent proteasomal ubiquitin-dependent protein catabolic process"/>
    <property type="evidence" value="ECO:0007669"/>
    <property type="project" value="TreeGrafter"/>
</dbReference>
<gene>
    <name evidence="2" type="ORF">pdul_cds_849</name>
</gene>
<dbReference type="Pfam" id="PF12937">
    <property type="entry name" value="F-box-like"/>
    <property type="match status" value="1"/>
</dbReference>
<dbReference type="Gene3D" id="1.20.1280.50">
    <property type="match status" value="1"/>
</dbReference>
<evidence type="ECO:0000313" key="2">
    <source>
        <dbReference type="EMBL" id="AGO83064.1"/>
    </source>
</evidence>
<dbReference type="KEGG" id="vg:16512446"/>
<dbReference type="SUPFAM" id="SSF141571">
    <property type="entry name" value="Pentapeptide repeat-like"/>
    <property type="match status" value="1"/>
</dbReference>
<protein>
    <submittedName>
        <fullName evidence="2">F-box domain containing protein</fullName>
    </submittedName>
</protein>
<feature type="domain" description="F-box" evidence="1">
    <location>
        <begin position="18"/>
        <end position="64"/>
    </location>
</feature>
<dbReference type="Proteomes" id="UP000201566">
    <property type="component" value="Segment"/>
</dbReference>
<dbReference type="GO" id="GO:0019005">
    <property type="term" value="C:SCF ubiquitin ligase complex"/>
    <property type="evidence" value="ECO:0007669"/>
    <property type="project" value="TreeGrafter"/>
</dbReference>
<reference evidence="2 3" key="1">
    <citation type="journal article" date="2013" name="Science">
        <title>Pandoraviruses: amoeba viruses with genomes up to 2.5 Mb reaching that of parasitic eukaryotes.</title>
        <authorList>
            <person name="Philippe N."/>
            <person name="Legendre M."/>
            <person name="Doutre G."/>
            <person name="Coute Y."/>
            <person name="Poirot O."/>
            <person name="Lescot M."/>
            <person name="Arslan D."/>
            <person name="Seltzer V."/>
            <person name="Bertaux L."/>
            <person name="Bruley C."/>
            <person name="Garin J."/>
            <person name="Claverie J.M."/>
            <person name="Abergel C."/>
        </authorList>
    </citation>
    <scope>NUCLEOTIDE SEQUENCE [LARGE SCALE GENOMIC DNA]</scope>
    <source>
        <strain evidence="2">Melbourne</strain>
    </source>
</reference>
<sequence>MEIDEHALPTNITALPTKALLSALPAEILAQIVCWLSGYDLAAVACTCRALAGVADDERLWEAAYRRDIDLHGPPLEHADHAAHGMSARWIYGLMRAQPGRLRVDPSGQLAGRIVSSGGRLRQAGQFVASISDKGQPVLLPCGYAAMVAQYDDGRYYATEGRFTIDDKAKSNGVVTHRHVVTFDAAGRISGCESTYRGRVARGNYAGIGTIDYSDGTTHKAEFASNALTGRCVSTCIAKVGAVYSGQCVDGYRTAYGVMQYADGTTGVFCPSELGDTRLRIKRPAVDAAPLARLTKRIARKDGPGKVVALAVIHNPAADSNGVTSIADVRTALSLVRVTHRGHVGVGGNDRLVFLAVSDLHPDPNLAGRRFRDNCPAARALLGLDGDAPPPFAALDRLHTISPDAARVILDNGLGGDSDHRACAADRGIGLAFGVVLGVDDDNRHHTVDAHSVGAPWRVRCFLTGRCVPAVECVMAHGGRFYHAAALSWWASVCNGGDSDRPAGWDPETGASIHQSEPARIVWEPWMASVPPRLLAACGTETMRAVLPRGHLGQRTAQDLVRLSVLTTMEATSTTCARPRGIEVLVAAAAGSSLSTTTAERLAPSFASPSLLRSFDMVALEHVELTHPSWDPRGPWLHGPHEASSIDDPTLAQYERWTCADAPDRDLAAHGILRIALDRPSFVGARLTGVFFFGQRFDEASFVGAVLDRCVFVGCVFGSGCLMMRAAVLECDLCDCTQPTADGGLAPFTLEDLLERSNGAVAH</sequence>
<dbReference type="GeneID" id="16512446"/>
<dbReference type="EMBL" id="KC977570">
    <property type="protein sequence ID" value="AGO83064.1"/>
    <property type="molecule type" value="Genomic_DNA"/>
</dbReference>
<accession>S4VYX5</accession>